<feature type="transmembrane region" description="Helical" evidence="10">
    <location>
        <begin position="29"/>
        <end position="50"/>
    </location>
</feature>
<comment type="function">
    <text evidence="9 10">Fluoride-specific ion channel. Important for reducing fluoride concentration in the cell, thus reducing its toxicity.</text>
</comment>
<keyword evidence="5 10" id="KW-0472">Membrane</keyword>
<accession>A0ABT9XET8</accession>
<feature type="binding site" evidence="10">
    <location>
        <position position="73"/>
    </location>
    <ligand>
        <name>Na(+)</name>
        <dbReference type="ChEBI" id="CHEBI:29101"/>
        <note>structural</note>
    </ligand>
</feature>
<name>A0ABT9XET8_9BACL</name>
<comment type="similarity">
    <text evidence="7 10">Belongs to the fluoride channel Fluc/FEX (TC 1.A.43) family.</text>
</comment>
<keyword evidence="6 10" id="KW-0407">Ion channel</keyword>
<keyword evidence="10" id="KW-0479">Metal-binding</keyword>
<keyword evidence="2 10" id="KW-1003">Cell membrane</keyword>
<dbReference type="PANTHER" id="PTHR28259:SF1">
    <property type="entry name" value="FLUORIDE EXPORT PROTEIN 1-RELATED"/>
    <property type="match status" value="1"/>
</dbReference>
<feature type="binding site" evidence="10">
    <location>
        <position position="70"/>
    </location>
    <ligand>
        <name>Na(+)</name>
        <dbReference type="ChEBI" id="CHEBI:29101"/>
        <note>structural</note>
    </ligand>
</feature>
<feature type="transmembrane region" description="Helical" evidence="10">
    <location>
        <begin position="62"/>
        <end position="80"/>
    </location>
</feature>
<keyword evidence="10" id="KW-0406">Ion transport</keyword>
<dbReference type="HAMAP" id="MF_00454">
    <property type="entry name" value="FluC"/>
    <property type="match status" value="1"/>
</dbReference>
<evidence type="ECO:0000313" key="12">
    <source>
        <dbReference type="Proteomes" id="UP001232973"/>
    </source>
</evidence>
<evidence type="ECO:0000256" key="4">
    <source>
        <dbReference type="ARBA" id="ARBA00022989"/>
    </source>
</evidence>
<keyword evidence="10" id="KW-0915">Sodium</keyword>
<dbReference type="Proteomes" id="UP001232973">
    <property type="component" value="Unassembled WGS sequence"/>
</dbReference>
<dbReference type="PANTHER" id="PTHR28259">
    <property type="entry name" value="FLUORIDE EXPORT PROTEIN 1-RELATED"/>
    <property type="match status" value="1"/>
</dbReference>
<keyword evidence="4 10" id="KW-1133">Transmembrane helix</keyword>
<keyword evidence="12" id="KW-1185">Reference proteome</keyword>
<comment type="catalytic activity">
    <reaction evidence="8">
        <text>fluoride(in) = fluoride(out)</text>
        <dbReference type="Rhea" id="RHEA:76159"/>
        <dbReference type="ChEBI" id="CHEBI:17051"/>
    </reaction>
    <physiologicalReaction direction="left-to-right" evidence="8">
        <dbReference type="Rhea" id="RHEA:76160"/>
    </physiologicalReaction>
</comment>
<evidence type="ECO:0000256" key="7">
    <source>
        <dbReference type="ARBA" id="ARBA00035120"/>
    </source>
</evidence>
<dbReference type="InterPro" id="IPR003691">
    <property type="entry name" value="FluC"/>
</dbReference>
<gene>
    <name evidence="10" type="primary">fluC</name>
    <name evidence="10" type="synonym">crcB</name>
    <name evidence="11" type="ORF">J2S03_000627</name>
</gene>
<evidence type="ECO:0000256" key="5">
    <source>
        <dbReference type="ARBA" id="ARBA00023136"/>
    </source>
</evidence>
<evidence type="ECO:0000256" key="2">
    <source>
        <dbReference type="ARBA" id="ARBA00022475"/>
    </source>
</evidence>
<sequence>MTYLALVVGGVVGGVLRYAVDAWMPVHTFPLSTLCVNLLGAFALGLLYGLAQTRALRDWLRVGLGVGVIGSFTTFSTMMLDLAQWASGHVGWAALYTFVSMAGGPLLAFLAERAVLVLMRRPADVEELSA</sequence>
<comment type="caution">
    <text evidence="11">The sequence shown here is derived from an EMBL/GenBank/DDBJ whole genome shotgun (WGS) entry which is preliminary data.</text>
</comment>
<evidence type="ECO:0000256" key="8">
    <source>
        <dbReference type="ARBA" id="ARBA00035585"/>
    </source>
</evidence>
<dbReference type="RefSeq" id="WP_274455212.1">
    <property type="nucleotide sequence ID" value="NZ_CP067097.1"/>
</dbReference>
<evidence type="ECO:0000256" key="9">
    <source>
        <dbReference type="ARBA" id="ARBA00049940"/>
    </source>
</evidence>
<feature type="transmembrane region" description="Helical" evidence="10">
    <location>
        <begin position="92"/>
        <end position="111"/>
    </location>
</feature>
<comment type="activity regulation">
    <text evidence="10">Na(+) is not transported, but it plays an essential structural role and its presence is essential for fluoride channel function.</text>
</comment>
<dbReference type="EMBL" id="JAUSTP010000002">
    <property type="protein sequence ID" value="MDQ0188815.1"/>
    <property type="molecule type" value="Genomic_DNA"/>
</dbReference>
<reference evidence="11 12" key="1">
    <citation type="submission" date="2023-07" db="EMBL/GenBank/DDBJ databases">
        <title>Genomic Encyclopedia of Type Strains, Phase IV (KMG-IV): sequencing the most valuable type-strain genomes for metagenomic binning, comparative biology and taxonomic classification.</title>
        <authorList>
            <person name="Goeker M."/>
        </authorList>
    </citation>
    <scope>NUCLEOTIDE SEQUENCE [LARGE SCALE GENOMIC DNA]</scope>
    <source>
        <strain evidence="11 12">DSM 4006</strain>
    </source>
</reference>
<evidence type="ECO:0000313" key="11">
    <source>
        <dbReference type="EMBL" id="MDQ0188815.1"/>
    </source>
</evidence>
<keyword evidence="10" id="KW-0813">Transport</keyword>
<evidence type="ECO:0000256" key="10">
    <source>
        <dbReference type="HAMAP-Rule" id="MF_00454"/>
    </source>
</evidence>
<evidence type="ECO:0000256" key="1">
    <source>
        <dbReference type="ARBA" id="ARBA00004651"/>
    </source>
</evidence>
<comment type="subcellular location">
    <subcellularLocation>
        <location evidence="1 10">Cell membrane</location>
        <topology evidence="1 10">Multi-pass membrane protein</topology>
    </subcellularLocation>
</comment>
<protein>
    <recommendedName>
        <fullName evidence="10">Fluoride-specific ion channel FluC</fullName>
    </recommendedName>
</protein>
<dbReference type="Pfam" id="PF02537">
    <property type="entry name" value="CRCB"/>
    <property type="match status" value="1"/>
</dbReference>
<keyword evidence="3 10" id="KW-0812">Transmembrane</keyword>
<organism evidence="11 12">
    <name type="scientific">Alicyclobacillus cycloheptanicus</name>
    <dbReference type="NCBI Taxonomy" id="1457"/>
    <lineage>
        <taxon>Bacteria</taxon>
        <taxon>Bacillati</taxon>
        <taxon>Bacillota</taxon>
        <taxon>Bacilli</taxon>
        <taxon>Bacillales</taxon>
        <taxon>Alicyclobacillaceae</taxon>
        <taxon>Alicyclobacillus</taxon>
    </lineage>
</organism>
<proteinExistence type="inferred from homology"/>
<evidence type="ECO:0000256" key="3">
    <source>
        <dbReference type="ARBA" id="ARBA00022692"/>
    </source>
</evidence>
<evidence type="ECO:0000256" key="6">
    <source>
        <dbReference type="ARBA" id="ARBA00023303"/>
    </source>
</evidence>